<comment type="caution">
    <text evidence="1">The sequence shown here is derived from an EMBL/GenBank/DDBJ whole genome shotgun (WGS) entry which is preliminary data.</text>
</comment>
<accession>A0A7C4EN46</accession>
<organism evidence="1">
    <name type="scientific">Thermodesulfovibrio aggregans</name>
    <dbReference type="NCBI Taxonomy" id="86166"/>
    <lineage>
        <taxon>Bacteria</taxon>
        <taxon>Pseudomonadati</taxon>
        <taxon>Nitrospirota</taxon>
        <taxon>Thermodesulfovibrionia</taxon>
        <taxon>Thermodesulfovibrionales</taxon>
        <taxon>Thermodesulfovibrionaceae</taxon>
        <taxon>Thermodesulfovibrio</taxon>
    </lineage>
</organism>
<protein>
    <submittedName>
        <fullName evidence="1">YkgJ family cysteine cluster protein</fullName>
    </submittedName>
</protein>
<dbReference type="EMBL" id="DTHO01000007">
    <property type="protein sequence ID" value="HGG98990.1"/>
    <property type="molecule type" value="Genomic_DNA"/>
</dbReference>
<name>A0A7C4EN46_9BACT</name>
<sequence length="120" mass="14155">MSLDSKLLNEILETAEQNFICLRCAECCYQWAVPLPDGRKKKENQKCPYLLDISKNGNQWKEAFCGIYENRPDVCRNFKISFATICPIGLWKWLKIKEKNPDMEFPERVKKILNFISDFI</sequence>
<evidence type="ECO:0000313" key="1">
    <source>
        <dbReference type="EMBL" id="HGG98990.1"/>
    </source>
</evidence>
<proteinExistence type="predicted"/>
<gene>
    <name evidence="1" type="ORF">ENV75_00820</name>
</gene>
<reference evidence="1" key="1">
    <citation type="journal article" date="2020" name="mSystems">
        <title>Genome- and Community-Level Interaction Insights into Carbon Utilization and Element Cycling Functions of Hydrothermarchaeota in Hydrothermal Sediment.</title>
        <authorList>
            <person name="Zhou Z."/>
            <person name="Liu Y."/>
            <person name="Xu W."/>
            <person name="Pan J."/>
            <person name="Luo Z.H."/>
            <person name="Li M."/>
        </authorList>
    </citation>
    <scope>NUCLEOTIDE SEQUENCE [LARGE SCALE GENOMIC DNA]</scope>
    <source>
        <strain evidence="1">SpSt-788</strain>
    </source>
</reference>
<dbReference type="AlphaFoldDB" id="A0A7C4EN46"/>